<evidence type="ECO:0000313" key="4">
    <source>
        <dbReference type="EMBL" id="NWI85728.1"/>
    </source>
</evidence>
<dbReference type="InterPro" id="IPR036179">
    <property type="entry name" value="Ig-like_dom_sf"/>
</dbReference>
<dbReference type="SUPFAM" id="SSF48726">
    <property type="entry name" value="Immunoglobulin"/>
    <property type="match status" value="1"/>
</dbReference>
<dbReference type="InterPro" id="IPR039089">
    <property type="entry name" value="IGSF6"/>
</dbReference>
<dbReference type="InterPro" id="IPR013106">
    <property type="entry name" value="Ig_V-set"/>
</dbReference>
<dbReference type="AlphaFoldDB" id="A0A851EZJ2"/>
<feature type="transmembrane region" description="Helical" evidence="1">
    <location>
        <begin position="148"/>
        <end position="173"/>
    </location>
</feature>
<keyword evidence="1" id="KW-0812">Transmembrane</keyword>
<feature type="non-terminal residue" evidence="4">
    <location>
        <position position="203"/>
    </location>
</feature>
<proteinExistence type="predicted"/>
<feature type="signal peptide" evidence="2">
    <location>
        <begin position="1"/>
        <end position="25"/>
    </location>
</feature>
<keyword evidence="1" id="KW-0472">Membrane</keyword>
<dbReference type="EMBL" id="WEKX01002996">
    <property type="protein sequence ID" value="NWI85728.1"/>
    <property type="molecule type" value="Genomic_DNA"/>
</dbReference>
<dbReference type="InterPro" id="IPR013783">
    <property type="entry name" value="Ig-like_fold"/>
</dbReference>
<dbReference type="CDD" id="cd00096">
    <property type="entry name" value="Ig"/>
    <property type="match status" value="1"/>
</dbReference>
<evidence type="ECO:0000313" key="5">
    <source>
        <dbReference type="Proteomes" id="UP000633448"/>
    </source>
</evidence>
<dbReference type="Gene3D" id="2.60.40.10">
    <property type="entry name" value="Immunoglobulins"/>
    <property type="match status" value="1"/>
</dbReference>
<evidence type="ECO:0000256" key="1">
    <source>
        <dbReference type="SAM" id="Phobius"/>
    </source>
</evidence>
<dbReference type="InterPro" id="IPR007110">
    <property type="entry name" value="Ig-like_dom"/>
</dbReference>
<accession>A0A851EZJ2</accession>
<keyword evidence="1" id="KW-1133">Transmembrane helix</keyword>
<feature type="chain" id="PRO_5032335299" evidence="2">
    <location>
        <begin position="26"/>
        <end position="203"/>
    </location>
</feature>
<dbReference type="PANTHER" id="PTHR15297:SF2">
    <property type="entry name" value="IMMUNOGLOBULIN SUPERFAMILY MEMBER 6"/>
    <property type="match status" value="1"/>
</dbReference>
<dbReference type="Pfam" id="PF07686">
    <property type="entry name" value="V-set"/>
    <property type="match status" value="1"/>
</dbReference>
<comment type="caution">
    <text evidence="4">The sequence shown here is derived from an EMBL/GenBank/DDBJ whole genome shotgun (WGS) entry which is preliminary data.</text>
</comment>
<evidence type="ECO:0000256" key="2">
    <source>
        <dbReference type="SAM" id="SignalP"/>
    </source>
</evidence>
<reference evidence="4" key="1">
    <citation type="submission" date="2019-10" db="EMBL/GenBank/DDBJ databases">
        <title>Bird 10,000 Genomes (B10K) Project - Family phase.</title>
        <authorList>
            <person name="Zhang G."/>
        </authorList>
    </citation>
    <scope>NUCLEOTIDE SEQUENCE</scope>
    <source>
        <strain evidence="4">B10K-DU-002-53</strain>
        <tissue evidence="4">Muscle</tissue>
    </source>
</reference>
<keyword evidence="5" id="KW-1185">Reference proteome</keyword>
<dbReference type="PROSITE" id="PS50835">
    <property type="entry name" value="IG_LIKE"/>
    <property type="match status" value="1"/>
</dbReference>
<sequence>MAPSNKLKNMLVLVFDWILYRAGVADNCQVTVTQPKFQEADSSTNTVFLKCAFSASGCSSDPPEILWFRFLTDAHEDLCASSCRDPKKYKVHVTQSNTSLEINDLTADDNALYICGIAFSNSDSPHSKKTGDGTVLTKAGKEPSSKKLGFVFMIIISSLLFLYSSTAFTFLVLHKKVSNGRKIFQAIAQEIQKQRYAEHWQQP</sequence>
<dbReference type="OrthoDB" id="9905432at2759"/>
<feature type="non-terminal residue" evidence="4">
    <location>
        <position position="1"/>
    </location>
</feature>
<dbReference type="PANTHER" id="PTHR15297">
    <property type="entry name" value="IMMUNOGLOBULIN SUPERFAMILY MEMBER 6"/>
    <property type="match status" value="1"/>
</dbReference>
<keyword evidence="2" id="KW-0732">Signal</keyword>
<gene>
    <name evidence="4" type="primary">Igsf6</name>
    <name evidence="4" type="ORF">PITSOR_R11862</name>
</gene>
<feature type="domain" description="Ig-like" evidence="3">
    <location>
        <begin position="35"/>
        <end position="131"/>
    </location>
</feature>
<dbReference type="Proteomes" id="UP000633448">
    <property type="component" value="Unassembled WGS sequence"/>
</dbReference>
<protein>
    <submittedName>
        <fullName evidence="4">IGSF6 protein</fullName>
    </submittedName>
</protein>
<evidence type="ECO:0000259" key="3">
    <source>
        <dbReference type="PROSITE" id="PS50835"/>
    </source>
</evidence>
<organism evidence="4 5">
    <name type="scientific">Pitta sordida</name>
    <name type="common">Hooded pitta</name>
    <dbReference type="NCBI Taxonomy" id="9163"/>
    <lineage>
        <taxon>Eukaryota</taxon>
        <taxon>Metazoa</taxon>
        <taxon>Chordata</taxon>
        <taxon>Craniata</taxon>
        <taxon>Vertebrata</taxon>
        <taxon>Euteleostomi</taxon>
        <taxon>Archelosauria</taxon>
        <taxon>Archosauria</taxon>
        <taxon>Dinosauria</taxon>
        <taxon>Saurischia</taxon>
        <taxon>Theropoda</taxon>
        <taxon>Coelurosauria</taxon>
        <taxon>Aves</taxon>
        <taxon>Neognathae</taxon>
        <taxon>Neoaves</taxon>
        <taxon>Telluraves</taxon>
        <taxon>Australaves</taxon>
        <taxon>Passeriformes</taxon>
        <taxon>Pittidae</taxon>
        <taxon>Pitta</taxon>
    </lineage>
</organism>
<name>A0A851EZJ2_PITSO</name>